<accession>A0A4R5CR17</accession>
<dbReference type="GO" id="GO:0008410">
    <property type="term" value="F:CoA-transferase activity"/>
    <property type="evidence" value="ECO:0007669"/>
    <property type="project" value="TreeGrafter"/>
</dbReference>
<dbReference type="AlphaFoldDB" id="A0A4R5CR17"/>
<dbReference type="PANTHER" id="PTHR48207:SF3">
    <property type="entry name" value="SUCCINATE--HYDROXYMETHYLGLUTARATE COA-TRANSFERASE"/>
    <property type="match status" value="1"/>
</dbReference>
<dbReference type="Gene3D" id="3.30.1540.10">
    <property type="entry name" value="formyl-coa transferase, domain 3"/>
    <property type="match status" value="1"/>
</dbReference>
<evidence type="ECO:0000313" key="2">
    <source>
        <dbReference type="EMBL" id="TDE00145.1"/>
    </source>
</evidence>
<dbReference type="Gene3D" id="3.40.50.10540">
    <property type="entry name" value="Crotonobetainyl-coa:carnitine coa-transferase, domain 1"/>
    <property type="match status" value="1"/>
</dbReference>
<proteinExistence type="predicted"/>
<dbReference type="SUPFAM" id="SSF89796">
    <property type="entry name" value="CoA-transferase family III (CaiB/BaiF)"/>
    <property type="match status" value="1"/>
</dbReference>
<keyword evidence="3" id="KW-1185">Reference proteome</keyword>
<reference evidence="2 3" key="1">
    <citation type="submission" date="2019-03" db="EMBL/GenBank/DDBJ databases">
        <title>Draft genome sequences of novel Actinobacteria.</title>
        <authorList>
            <person name="Sahin N."/>
            <person name="Ay H."/>
            <person name="Saygin H."/>
        </authorList>
    </citation>
    <scope>NUCLEOTIDE SEQUENCE [LARGE SCALE GENOMIC DNA]</scope>
    <source>
        <strain evidence="2 3">5K138</strain>
    </source>
</reference>
<dbReference type="InterPro" id="IPR050483">
    <property type="entry name" value="CoA-transferase_III_domain"/>
</dbReference>
<evidence type="ECO:0000313" key="3">
    <source>
        <dbReference type="Proteomes" id="UP000294739"/>
    </source>
</evidence>
<dbReference type="EMBL" id="SMKZ01000054">
    <property type="protein sequence ID" value="TDE00145.1"/>
    <property type="molecule type" value="Genomic_DNA"/>
</dbReference>
<protein>
    <submittedName>
        <fullName evidence="2">CoA transferase</fullName>
    </submittedName>
</protein>
<sequence length="504" mass="53852">MPSSWAISDRRSGSLCADISSSSAVTRSTERTSPLSLTMVVSSARAPPRYPRHQPNGVPRLRDVRCIGPVLPAVPMLTSVPNSVPIYERRAVNAHLPLEGVTVLDLSHLAAGPWCTMLLADLGADVVKIERPESGDMSRQAGSVYAEDQSAVFLSLNRNKRSVALDLKRPEGRAAFYRLADRADAVVENLRPGKAAALGVDRPALAERNPGLVYVSISAFGADGPYANLAGNDPIIQALSGAMAITGEEHGPPARQGVSVPDFAAGMLAAQAVLAGLVGRDRHGEGSQVDLNLLDAEVFALGPRAQEYLINGEDQPRLGSAHPQFSPYQAFRCADGEYVYISIINDKFWRLLCQALDRPDLLADPGYATNRDRVVRRRELAELLEATFADRASDRWLAVLHKAGVPCAPVNTLSQAMTDSQVVHNDIVTEVDHPTLGTLRTLAAPMRFDGVRPPVRDAPPLLGADTRAVLRESGLDDDEIGALVSSGVAAEAASIVVGRGEVAR</sequence>
<dbReference type="Proteomes" id="UP000294739">
    <property type="component" value="Unassembled WGS sequence"/>
</dbReference>
<name>A0A4R5CR17_9ACTN</name>
<dbReference type="InterPro" id="IPR044855">
    <property type="entry name" value="CoA-Trfase_III_dom3_sf"/>
</dbReference>
<dbReference type="PANTHER" id="PTHR48207">
    <property type="entry name" value="SUCCINATE--HYDROXYMETHYLGLUTARATE COA-TRANSFERASE"/>
    <property type="match status" value="1"/>
</dbReference>
<dbReference type="InterPro" id="IPR003673">
    <property type="entry name" value="CoA-Trfase_fam_III"/>
</dbReference>
<evidence type="ECO:0000256" key="1">
    <source>
        <dbReference type="ARBA" id="ARBA00022679"/>
    </source>
</evidence>
<organism evidence="2 3">
    <name type="scientific">Jiangella asiatica</name>
    <dbReference type="NCBI Taxonomy" id="2530372"/>
    <lineage>
        <taxon>Bacteria</taxon>
        <taxon>Bacillati</taxon>
        <taxon>Actinomycetota</taxon>
        <taxon>Actinomycetes</taxon>
        <taxon>Jiangellales</taxon>
        <taxon>Jiangellaceae</taxon>
        <taxon>Jiangella</taxon>
    </lineage>
</organism>
<keyword evidence="1 2" id="KW-0808">Transferase</keyword>
<dbReference type="Pfam" id="PF02515">
    <property type="entry name" value="CoA_transf_3"/>
    <property type="match status" value="1"/>
</dbReference>
<gene>
    <name evidence="2" type="ORF">E1269_26365</name>
</gene>
<dbReference type="InterPro" id="IPR023606">
    <property type="entry name" value="CoA-Trfase_III_dom_1_sf"/>
</dbReference>
<dbReference type="InParanoid" id="A0A4R5CR17"/>
<comment type="caution">
    <text evidence="2">The sequence shown here is derived from an EMBL/GenBank/DDBJ whole genome shotgun (WGS) entry which is preliminary data.</text>
</comment>
<dbReference type="OrthoDB" id="9797653at2"/>